<evidence type="ECO:0000256" key="6">
    <source>
        <dbReference type="ARBA" id="ARBA00025801"/>
    </source>
</evidence>
<accession>A0A1C7NM81</accession>
<dbReference type="PRINTS" id="PR00320">
    <property type="entry name" value="GPROTEINBRPT"/>
</dbReference>
<dbReference type="SMART" id="SM00668">
    <property type="entry name" value="CTLH"/>
    <property type="match status" value="1"/>
</dbReference>
<dbReference type="InterPro" id="IPR019775">
    <property type="entry name" value="WD40_repeat_CS"/>
</dbReference>
<dbReference type="InterPro" id="IPR006595">
    <property type="entry name" value="CTLH_C"/>
</dbReference>
<reference evidence="10 11" key="1">
    <citation type="submission" date="2016-03" db="EMBL/GenBank/DDBJ databases">
        <title>Choanephora cucurbitarum.</title>
        <authorList>
            <person name="Min B."/>
            <person name="Park H."/>
            <person name="Park J.-H."/>
            <person name="Shin H.-D."/>
            <person name="Choi I.-G."/>
        </authorList>
    </citation>
    <scope>NUCLEOTIDE SEQUENCE [LARGE SCALE GENOMIC DNA]</scope>
    <source>
        <strain evidence="10 11">KUS-F28377</strain>
    </source>
</reference>
<dbReference type="Proteomes" id="UP000093000">
    <property type="component" value="Unassembled WGS sequence"/>
</dbReference>
<dbReference type="InterPro" id="IPR015943">
    <property type="entry name" value="WD40/YVTN_repeat-like_dom_sf"/>
</dbReference>
<evidence type="ECO:0000313" key="11">
    <source>
        <dbReference type="Proteomes" id="UP000093000"/>
    </source>
</evidence>
<keyword evidence="5" id="KW-0508">mRNA splicing</keyword>
<dbReference type="AlphaFoldDB" id="A0A1C7NM81"/>
<keyword evidence="2 8" id="KW-0853">WD repeat</keyword>
<gene>
    <name evidence="10" type="primary">smu1</name>
    <name evidence="10" type="ORF">A0J61_01770</name>
</gene>
<dbReference type="CDD" id="cd00200">
    <property type="entry name" value="WD40"/>
    <property type="match status" value="1"/>
</dbReference>
<comment type="similarity">
    <text evidence="6">Belongs to the WD repeat SMU1 family.</text>
</comment>
<dbReference type="PROSITE" id="PS00678">
    <property type="entry name" value="WD_REPEATS_1"/>
    <property type="match status" value="1"/>
</dbReference>
<dbReference type="InterPro" id="IPR020472">
    <property type="entry name" value="WD40_PAC1"/>
</dbReference>
<dbReference type="InterPro" id="IPR036322">
    <property type="entry name" value="WD40_repeat_dom_sf"/>
</dbReference>
<dbReference type="SUPFAM" id="SSF50978">
    <property type="entry name" value="WD40 repeat-like"/>
    <property type="match status" value="1"/>
</dbReference>
<protein>
    <recommendedName>
        <fullName evidence="7">WD40 repeat-containing protein SMU1</fullName>
    </recommendedName>
</protein>
<dbReference type="GO" id="GO:0016607">
    <property type="term" value="C:nuclear speck"/>
    <property type="evidence" value="ECO:0007669"/>
    <property type="project" value="UniProtKB-SubCell"/>
</dbReference>
<feature type="repeat" description="WD" evidence="8">
    <location>
        <begin position="348"/>
        <end position="389"/>
    </location>
</feature>
<feature type="domain" description="CTLH" evidence="9">
    <location>
        <begin position="47"/>
        <end position="99"/>
    </location>
</feature>
<sequence length="524" mass="58651">MSNINKEEKQKLTKLSVTKLIIQFLRENNLNQTRSVLEKESQLTFQAVDDKARLLQEIRDGRWDNILKQVNQLGLEAHLLLDLYEQIVLELIESQELSAAEALLRRSNVLRLMSEEYSDRYESLERYLDQAPVERIQYTTAKRREHVANQLENYITTAPGSRLLTLLGQSIKWQQLQGVITPESTFDIFRGTVSVQKSEEDVFASKPYVSIKFPGKKTHAETACFSKNGQYLATGSVDGFIEIWNHLTGKLRKDLSYQAQDSLMAMDKSVLCVQFSQDNELLATGSSDGKMAIWKVKSGQCQKRIPAAHTEGVTCLCFSKDSTQILSGSYDHTVRVHGLKSGKMIKEFRGHQSFINSVVYSADNSRVLSASSDGNVKIWDAKTTSCLYTINPQPALEKNQLNPVGGLGTASVQVIMPLPKEPDQFLVCNKTNTLFILSIRGQIIKTLSHNKPIDFVTAATSPQGDFIYGITEDSYMYGFQLSTGAQVGKVKVSEKEVVGIASHPLSNVVVVYDDAGYVYFYKAP</sequence>
<evidence type="ECO:0000256" key="3">
    <source>
        <dbReference type="ARBA" id="ARBA00022664"/>
    </source>
</evidence>
<proteinExistence type="inferred from homology"/>
<dbReference type="OrthoDB" id="538223at2759"/>
<evidence type="ECO:0000256" key="4">
    <source>
        <dbReference type="ARBA" id="ARBA00022737"/>
    </source>
</evidence>
<keyword evidence="3" id="KW-0507">mRNA processing</keyword>
<comment type="subcellular location">
    <subcellularLocation>
        <location evidence="1">Nucleus speckle</location>
    </subcellularLocation>
</comment>
<evidence type="ECO:0000256" key="8">
    <source>
        <dbReference type="PROSITE-ProRule" id="PRU00221"/>
    </source>
</evidence>
<name>A0A1C7NM81_9FUNG</name>
<dbReference type="STRING" id="101091.A0A1C7NM81"/>
<feature type="repeat" description="WD" evidence="8">
    <location>
        <begin position="263"/>
        <end position="304"/>
    </location>
</feature>
<dbReference type="Pfam" id="PF00400">
    <property type="entry name" value="WD40"/>
    <property type="match status" value="4"/>
</dbReference>
<dbReference type="InterPro" id="IPR001680">
    <property type="entry name" value="WD40_rpt"/>
</dbReference>
<dbReference type="PANTHER" id="PTHR22848">
    <property type="entry name" value="WD40 REPEAT PROTEIN"/>
    <property type="match status" value="1"/>
</dbReference>
<evidence type="ECO:0000256" key="1">
    <source>
        <dbReference type="ARBA" id="ARBA00004324"/>
    </source>
</evidence>
<evidence type="ECO:0000259" key="9">
    <source>
        <dbReference type="PROSITE" id="PS50897"/>
    </source>
</evidence>
<dbReference type="Gene3D" id="2.130.10.10">
    <property type="entry name" value="YVTN repeat-like/Quinoprotein amine dehydrogenase"/>
    <property type="match status" value="1"/>
</dbReference>
<dbReference type="PROSITE" id="PS50294">
    <property type="entry name" value="WD_REPEATS_REGION"/>
    <property type="match status" value="2"/>
</dbReference>
<dbReference type="GO" id="GO:0000398">
    <property type="term" value="P:mRNA splicing, via spliceosome"/>
    <property type="evidence" value="ECO:0007669"/>
    <property type="project" value="InterPro"/>
</dbReference>
<dbReference type="PROSITE" id="PS50897">
    <property type="entry name" value="CTLH"/>
    <property type="match status" value="1"/>
</dbReference>
<dbReference type="EMBL" id="LUGH01000060">
    <property type="protein sequence ID" value="OBZ90185.1"/>
    <property type="molecule type" value="Genomic_DNA"/>
</dbReference>
<evidence type="ECO:0000256" key="5">
    <source>
        <dbReference type="ARBA" id="ARBA00023187"/>
    </source>
</evidence>
<dbReference type="PROSITE" id="PS50082">
    <property type="entry name" value="WD_REPEATS_2"/>
    <property type="match status" value="4"/>
</dbReference>
<feature type="repeat" description="WD" evidence="8">
    <location>
        <begin position="306"/>
        <end position="347"/>
    </location>
</feature>
<dbReference type="PROSITE" id="PS50896">
    <property type="entry name" value="LISH"/>
    <property type="match status" value="1"/>
</dbReference>
<evidence type="ECO:0000313" key="10">
    <source>
        <dbReference type="EMBL" id="OBZ90185.1"/>
    </source>
</evidence>
<keyword evidence="11" id="KW-1185">Reference proteome</keyword>
<dbReference type="InterPro" id="IPR006594">
    <property type="entry name" value="LisH"/>
</dbReference>
<keyword evidence="4" id="KW-0677">Repeat</keyword>
<comment type="caution">
    <text evidence="10">The sequence shown here is derived from an EMBL/GenBank/DDBJ whole genome shotgun (WGS) entry which is preliminary data.</text>
</comment>
<dbReference type="InParanoid" id="A0A1C7NM81"/>
<evidence type="ECO:0000256" key="7">
    <source>
        <dbReference type="ARBA" id="ARBA00026184"/>
    </source>
</evidence>
<dbReference type="SMART" id="SM00320">
    <property type="entry name" value="WD40"/>
    <property type="match status" value="5"/>
</dbReference>
<evidence type="ECO:0000256" key="2">
    <source>
        <dbReference type="ARBA" id="ARBA00022574"/>
    </source>
</evidence>
<dbReference type="InterPro" id="IPR045184">
    <property type="entry name" value="SMU1"/>
</dbReference>
<organism evidence="10 11">
    <name type="scientific">Choanephora cucurbitarum</name>
    <dbReference type="NCBI Taxonomy" id="101091"/>
    <lineage>
        <taxon>Eukaryota</taxon>
        <taxon>Fungi</taxon>
        <taxon>Fungi incertae sedis</taxon>
        <taxon>Mucoromycota</taxon>
        <taxon>Mucoromycotina</taxon>
        <taxon>Mucoromycetes</taxon>
        <taxon>Mucorales</taxon>
        <taxon>Mucorineae</taxon>
        <taxon>Choanephoraceae</taxon>
        <taxon>Choanephoroideae</taxon>
        <taxon>Choanephora</taxon>
    </lineage>
</organism>
<feature type="repeat" description="WD" evidence="8">
    <location>
        <begin position="213"/>
        <end position="254"/>
    </location>
</feature>